<dbReference type="InterPro" id="IPR001206">
    <property type="entry name" value="Diacylglycerol_kinase_cat_dom"/>
</dbReference>
<dbReference type="GO" id="GO:0005737">
    <property type="term" value="C:cytoplasm"/>
    <property type="evidence" value="ECO:0007669"/>
    <property type="project" value="TreeGrafter"/>
</dbReference>
<feature type="domain" description="DAGKc" evidence="1">
    <location>
        <begin position="6"/>
        <end position="136"/>
    </location>
</feature>
<dbReference type="InterPro" id="IPR017438">
    <property type="entry name" value="ATP-NAD_kinase_N"/>
</dbReference>
<dbReference type="GO" id="GO:0016020">
    <property type="term" value="C:membrane"/>
    <property type="evidence" value="ECO:0007669"/>
    <property type="project" value="TreeGrafter"/>
</dbReference>
<dbReference type="EMBL" id="LBVV01000001">
    <property type="protein sequence ID" value="KKQ95441.1"/>
    <property type="molecule type" value="Genomic_DNA"/>
</dbReference>
<dbReference type="Gene3D" id="3.40.50.10330">
    <property type="entry name" value="Probable inorganic polyphosphate/atp-NAD kinase, domain 1"/>
    <property type="match status" value="1"/>
</dbReference>
<proteinExistence type="predicted"/>
<dbReference type="GO" id="GO:0001727">
    <property type="term" value="F:lipid kinase activity"/>
    <property type="evidence" value="ECO:0007669"/>
    <property type="project" value="UniProtKB-ARBA"/>
</dbReference>
<protein>
    <submittedName>
        <fullName evidence="2">Diacylglycerol kinase catalytic domain-containing protein</fullName>
    </submittedName>
</protein>
<dbReference type="GO" id="GO:0016773">
    <property type="term" value="F:phosphotransferase activity, alcohol group as acceptor"/>
    <property type="evidence" value="ECO:0007669"/>
    <property type="project" value="UniProtKB-ARBA"/>
</dbReference>
<organism evidence="2 3">
    <name type="scientific">candidate division CPR2 bacterium GW2011_GWC2_39_10</name>
    <dbReference type="NCBI Taxonomy" id="1618345"/>
    <lineage>
        <taxon>Bacteria</taxon>
        <taxon>Bacteria division CPR2</taxon>
    </lineage>
</organism>
<keyword evidence="2" id="KW-0418">Kinase</keyword>
<dbReference type="PANTHER" id="PTHR12358">
    <property type="entry name" value="SPHINGOSINE KINASE"/>
    <property type="match status" value="1"/>
</dbReference>
<evidence type="ECO:0000313" key="3">
    <source>
        <dbReference type="Proteomes" id="UP000034207"/>
    </source>
</evidence>
<keyword evidence="2" id="KW-0808">Transferase</keyword>
<comment type="caution">
    <text evidence="2">The sequence shown here is derived from an EMBL/GenBank/DDBJ whole genome shotgun (WGS) entry which is preliminary data.</text>
</comment>
<dbReference type="Pfam" id="PF00781">
    <property type="entry name" value="DAGK_cat"/>
    <property type="match status" value="1"/>
</dbReference>
<gene>
    <name evidence="2" type="ORF">UT18_C0001G0028</name>
</gene>
<reference evidence="2 3" key="1">
    <citation type="journal article" date="2015" name="Nature">
        <title>rRNA introns, odd ribosomes, and small enigmatic genomes across a large radiation of phyla.</title>
        <authorList>
            <person name="Brown C.T."/>
            <person name="Hug L.A."/>
            <person name="Thomas B.C."/>
            <person name="Sharon I."/>
            <person name="Castelle C.J."/>
            <person name="Singh A."/>
            <person name="Wilkins M.J."/>
            <person name="Williams K.H."/>
            <person name="Banfield J.F."/>
        </authorList>
    </citation>
    <scope>NUCLEOTIDE SEQUENCE [LARGE SCALE GENOMIC DNA]</scope>
</reference>
<dbReference type="PANTHER" id="PTHR12358:SF31">
    <property type="entry name" value="ACYLGLYCEROL KINASE, MITOCHONDRIAL"/>
    <property type="match status" value="1"/>
</dbReference>
<dbReference type="SUPFAM" id="SSF111331">
    <property type="entry name" value="NAD kinase/diacylglycerol kinase-like"/>
    <property type="match status" value="1"/>
</dbReference>
<sequence length="296" mass="33587">MTEPNSKFEKVLLIINPKSRRGLPVGHKLKKWILNNTDLKVTERHTDYAGHAHDIIRDAHVDDKTVIISVSGDGGMHECNQGVLHHNTHKEPVIVPWPGGNACDVFHSLYTKKSWKKALIKGRSRRIDFIEVTISGPENTQKYIAQQASVGLVAEAANIFHKNRPLNDFKETWLVFLSYLTNKPVLIEIGGKKEKTANLIVTNIPRVGKYLKYPQCKPDDTYFVMTNTKGNRINLGLEIIKAMTIGLKGKLLRELEFFMPEGGIMQIDGEPRRVPINSKVEIKVLPHYLKVLDWKT</sequence>
<evidence type="ECO:0000313" key="2">
    <source>
        <dbReference type="EMBL" id="KKQ95441.1"/>
    </source>
</evidence>
<evidence type="ECO:0000259" key="1">
    <source>
        <dbReference type="PROSITE" id="PS50146"/>
    </source>
</evidence>
<dbReference type="STRING" id="1618345.UT18_C0001G0028"/>
<name>A0A0G0Q192_UNCC2</name>
<accession>A0A0G0Q192</accession>
<dbReference type="InterPro" id="IPR050187">
    <property type="entry name" value="Lipid_Phosphate_FormReg"/>
</dbReference>
<dbReference type="AlphaFoldDB" id="A0A0G0Q192"/>
<dbReference type="GO" id="GO:0046512">
    <property type="term" value="P:sphingosine biosynthetic process"/>
    <property type="evidence" value="ECO:0007669"/>
    <property type="project" value="TreeGrafter"/>
</dbReference>
<dbReference type="Proteomes" id="UP000034207">
    <property type="component" value="Unassembled WGS sequence"/>
</dbReference>
<dbReference type="PROSITE" id="PS50146">
    <property type="entry name" value="DAGK"/>
    <property type="match status" value="1"/>
</dbReference>
<dbReference type="InterPro" id="IPR016064">
    <property type="entry name" value="NAD/diacylglycerol_kinase_sf"/>
</dbReference>